<gene>
    <name evidence="4" type="ORF">ACFFTO_20335</name>
</gene>
<dbReference type="Gene3D" id="1.10.10.10">
    <property type="entry name" value="Winged helix-like DNA-binding domain superfamily/Winged helix DNA-binding domain"/>
    <property type="match status" value="1"/>
</dbReference>
<feature type="DNA-binding region" description="OmpR/PhoB-type" evidence="2">
    <location>
        <begin position="157"/>
        <end position="253"/>
    </location>
</feature>
<feature type="domain" description="OmpR/PhoB-type" evidence="3">
    <location>
        <begin position="157"/>
        <end position="253"/>
    </location>
</feature>
<reference evidence="4 5" key="1">
    <citation type="submission" date="2024-09" db="EMBL/GenBank/DDBJ databases">
        <authorList>
            <person name="Sun Q."/>
            <person name="Mori K."/>
        </authorList>
    </citation>
    <scope>NUCLEOTIDE SEQUENCE [LARGE SCALE GENOMIC DNA]</scope>
    <source>
        <strain evidence="4 5">JCM 13852</strain>
    </source>
</reference>
<evidence type="ECO:0000256" key="2">
    <source>
        <dbReference type="PROSITE-ProRule" id="PRU01091"/>
    </source>
</evidence>
<accession>A0ABV5U835</accession>
<protein>
    <submittedName>
        <fullName evidence="4">Helix-turn-helix domain-containing protein</fullName>
    </submittedName>
</protein>
<dbReference type="PROSITE" id="PS51755">
    <property type="entry name" value="OMPR_PHOB"/>
    <property type="match status" value="1"/>
</dbReference>
<sequence>MSSSWRPRPRPSPPYCPTLSSGALAPRVIRRLSMRDWRAMKRTGSTWGRNGLRTGGSRGPSAAPVDVGAAELGDEYFYKRSVIGTGGLVMGSRNSDVVFVRWPAQADLRNRYQLEGRPRLLVVEGGAVPPVSNDPIEDWARQPISRVDLDARVNALQNRFDSRRAPRIDSAGTLSFGSHSITISTTQAHLMALLVERFGEVVYRNELTNYLATQVTTLTRNSLDLHIMRLRRRLQSIDLSIRTAWGRGYILEAMSS</sequence>
<keyword evidence="1 2" id="KW-0238">DNA-binding</keyword>
<evidence type="ECO:0000313" key="5">
    <source>
        <dbReference type="Proteomes" id="UP001589535"/>
    </source>
</evidence>
<dbReference type="SMART" id="SM00862">
    <property type="entry name" value="Trans_reg_C"/>
    <property type="match status" value="1"/>
</dbReference>
<organism evidence="4 5">
    <name type="scientific">Amycolatopsis plumensis</name>
    <dbReference type="NCBI Taxonomy" id="236508"/>
    <lineage>
        <taxon>Bacteria</taxon>
        <taxon>Bacillati</taxon>
        <taxon>Actinomycetota</taxon>
        <taxon>Actinomycetes</taxon>
        <taxon>Pseudonocardiales</taxon>
        <taxon>Pseudonocardiaceae</taxon>
        <taxon>Amycolatopsis</taxon>
    </lineage>
</organism>
<dbReference type="EMBL" id="JBHMBK010000014">
    <property type="protein sequence ID" value="MFB9686545.1"/>
    <property type="molecule type" value="Genomic_DNA"/>
</dbReference>
<dbReference type="InterPro" id="IPR036388">
    <property type="entry name" value="WH-like_DNA-bd_sf"/>
</dbReference>
<dbReference type="Proteomes" id="UP001589535">
    <property type="component" value="Unassembled WGS sequence"/>
</dbReference>
<name>A0ABV5U835_9PSEU</name>
<dbReference type="InterPro" id="IPR016032">
    <property type="entry name" value="Sig_transdc_resp-reg_C-effctor"/>
</dbReference>
<dbReference type="Pfam" id="PF00486">
    <property type="entry name" value="Trans_reg_C"/>
    <property type="match status" value="1"/>
</dbReference>
<evidence type="ECO:0000256" key="1">
    <source>
        <dbReference type="ARBA" id="ARBA00023125"/>
    </source>
</evidence>
<dbReference type="SUPFAM" id="SSF46894">
    <property type="entry name" value="C-terminal effector domain of the bipartite response regulators"/>
    <property type="match status" value="1"/>
</dbReference>
<dbReference type="RefSeq" id="WP_378195878.1">
    <property type="nucleotide sequence ID" value="NZ_JBHMBK010000014.1"/>
</dbReference>
<evidence type="ECO:0000259" key="3">
    <source>
        <dbReference type="PROSITE" id="PS51755"/>
    </source>
</evidence>
<comment type="caution">
    <text evidence="4">The sequence shown here is derived from an EMBL/GenBank/DDBJ whole genome shotgun (WGS) entry which is preliminary data.</text>
</comment>
<dbReference type="InterPro" id="IPR001867">
    <property type="entry name" value="OmpR/PhoB-type_DNA-bd"/>
</dbReference>
<proteinExistence type="predicted"/>
<keyword evidence="5" id="KW-1185">Reference proteome</keyword>
<evidence type="ECO:0000313" key="4">
    <source>
        <dbReference type="EMBL" id="MFB9686545.1"/>
    </source>
</evidence>